<dbReference type="Proteomes" id="UP001159042">
    <property type="component" value="Unassembled WGS sequence"/>
</dbReference>
<dbReference type="EMBL" id="JANEYG010000071">
    <property type="protein sequence ID" value="KAJ8914448.1"/>
    <property type="molecule type" value="Genomic_DNA"/>
</dbReference>
<evidence type="ECO:0000313" key="2">
    <source>
        <dbReference type="Proteomes" id="UP001159042"/>
    </source>
</evidence>
<name>A0AAV8VJP8_9CUCU</name>
<gene>
    <name evidence="1" type="ORF">NQ315_011389</name>
</gene>
<evidence type="ECO:0000313" key="1">
    <source>
        <dbReference type="EMBL" id="KAJ8914448.1"/>
    </source>
</evidence>
<protein>
    <submittedName>
        <fullName evidence="1">Uncharacterized protein</fullName>
    </submittedName>
</protein>
<sequence>MNDTKISKKNVVLNQYIQHPVSFKGTKGQAVLDEIFKIRYCDTPQSPHPYSKSWGCAPSQRFIEKVKLILIKTKLRLELRKNQERTKTKIRHLKENTPQRGKHANHISGLWGNKNGFEIIESIEMNLSLFTSILGIRMIN</sequence>
<comment type="caution">
    <text evidence="1">The sequence shown here is derived from an EMBL/GenBank/DDBJ whole genome shotgun (WGS) entry which is preliminary data.</text>
</comment>
<accession>A0AAV8VJP8</accession>
<reference evidence="1 2" key="1">
    <citation type="journal article" date="2023" name="Insect Mol. Biol.">
        <title>Genome sequencing provides insights into the evolution of gene families encoding plant cell wall-degrading enzymes in longhorned beetles.</title>
        <authorList>
            <person name="Shin N.R."/>
            <person name="Okamura Y."/>
            <person name="Kirsch R."/>
            <person name="Pauchet Y."/>
        </authorList>
    </citation>
    <scope>NUCLEOTIDE SEQUENCE [LARGE SCALE GENOMIC DNA]</scope>
    <source>
        <strain evidence="1">EAD_L_NR</strain>
    </source>
</reference>
<dbReference type="AlphaFoldDB" id="A0AAV8VJP8"/>
<organism evidence="1 2">
    <name type="scientific">Exocentrus adspersus</name>
    <dbReference type="NCBI Taxonomy" id="1586481"/>
    <lineage>
        <taxon>Eukaryota</taxon>
        <taxon>Metazoa</taxon>
        <taxon>Ecdysozoa</taxon>
        <taxon>Arthropoda</taxon>
        <taxon>Hexapoda</taxon>
        <taxon>Insecta</taxon>
        <taxon>Pterygota</taxon>
        <taxon>Neoptera</taxon>
        <taxon>Endopterygota</taxon>
        <taxon>Coleoptera</taxon>
        <taxon>Polyphaga</taxon>
        <taxon>Cucujiformia</taxon>
        <taxon>Chrysomeloidea</taxon>
        <taxon>Cerambycidae</taxon>
        <taxon>Lamiinae</taxon>
        <taxon>Acanthocinini</taxon>
        <taxon>Exocentrus</taxon>
    </lineage>
</organism>
<proteinExistence type="predicted"/>
<keyword evidence="2" id="KW-1185">Reference proteome</keyword>